<keyword evidence="3" id="KW-1185">Reference proteome</keyword>
<dbReference type="InterPro" id="IPR044730">
    <property type="entry name" value="RNase_H-like_dom_plant"/>
</dbReference>
<evidence type="ECO:0000313" key="2">
    <source>
        <dbReference type="EMBL" id="CAA7028359.1"/>
    </source>
</evidence>
<protein>
    <recommendedName>
        <fullName evidence="1">RNase H type-1 domain-containing protein</fullName>
    </recommendedName>
</protein>
<dbReference type="GO" id="GO:0004523">
    <property type="term" value="F:RNA-DNA hybrid ribonuclease activity"/>
    <property type="evidence" value="ECO:0007669"/>
    <property type="project" value="InterPro"/>
</dbReference>
<evidence type="ECO:0000259" key="1">
    <source>
        <dbReference type="Pfam" id="PF13456"/>
    </source>
</evidence>
<dbReference type="EMBL" id="CACVBM020001067">
    <property type="protein sequence ID" value="CAA7028359.1"/>
    <property type="molecule type" value="Genomic_DNA"/>
</dbReference>
<dbReference type="OrthoDB" id="1113688at2759"/>
<dbReference type="Gene3D" id="3.30.420.10">
    <property type="entry name" value="Ribonuclease H-like superfamily/Ribonuclease H"/>
    <property type="match status" value="1"/>
</dbReference>
<dbReference type="AlphaFoldDB" id="A0A6D2IJ61"/>
<dbReference type="InterPro" id="IPR002156">
    <property type="entry name" value="RNaseH_domain"/>
</dbReference>
<proteinExistence type="predicted"/>
<comment type="caution">
    <text evidence="2">The sequence shown here is derived from an EMBL/GenBank/DDBJ whole genome shotgun (WGS) entry which is preliminary data.</text>
</comment>
<dbReference type="Proteomes" id="UP000467841">
    <property type="component" value="Unassembled WGS sequence"/>
</dbReference>
<sequence length="93" mass="10516">MIEALVIRSALNHALENGFSHLHLKSDAQDLIRALNTQEQLKEIYSLLFDIHALAFMFSSISFSYIPRSENAIADSIAKSVNCRLISPLSRWI</sequence>
<accession>A0A6D2IJ61</accession>
<organism evidence="2 3">
    <name type="scientific">Microthlaspi erraticum</name>
    <dbReference type="NCBI Taxonomy" id="1685480"/>
    <lineage>
        <taxon>Eukaryota</taxon>
        <taxon>Viridiplantae</taxon>
        <taxon>Streptophyta</taxon>
        <taxon>Embryophyta</taxon>
        <taxon>Tracheophyta</taxon>
        <taxon>Spermatophyta</taxon>
        <taxon>Magnoliopsida</taxon>
        <taxon>eudicotyledons</taxon>
        <taxon>Gunneridae</taxon>
        <taxon>Pentapetalae</taxon>
        <taxon>rosids</taxon>
        <taxon>malvids</taxon>
        <taxon>Brassicales</taxon>
        <taxon>Brassicaceae</taxon>
        <taxon>Coluteocarpeae</taxon>
        <taxon>Microthlaspi</taxon>
    </lineage>
</organism>
<dbReference type="InterPro" id="IPR036397">
    <property type="entry name" value="RNaseH_sf"/>
</dbReference>
<name>A0A6D2IJ61_9BRAS</name>
<reference evidence="2" key="1">
    <citation type="submission" date="2020-01" db="EMBL/GenBank/DDBJ databases">
        <authorList>
            <person name="Mishra B."/>
        </authorList>
    </citation>
    <scope>NUCLEOTIDE SEQUENCE [LARGE SCALE GENOMIC DNA]</scope>
</reference>
<dbReference type="InterPro" id="IPR052929">
    <property type="entry name" value="RNase_H-like_EbsB-rel"/>
</dbReference>
<feature type="domain" description="RNase H type-1" evidence="1">
    <location>
        <begin position="3"/>
        <end position="80"/>
    </location>
</feature>
<dbReference type="SUPFAM" id="SSF53098">
    <property type="entry name" value="Ribonuclease H-like"/>
    <property type="match status" value="1"/>
</dbReference>
<dbReference type="InterPro" id="IPR012337">
    <property type="entry name" value="RNaseH-like_sf"/>
</dbReference>
<gene>
    <name evidence="2" type="ORF">MERR_LOCUS15594</name>
</gene>
<dbReference type="GO" id="GO:0003676">
    <property type="term" value="F:nucleic acid binding"/>
    <property type="evidence" value="ECO:0007669"/>
    <property type="project" value="InterPro"/>
</dbReference>
<dbReference type="Pfam" id="PF13456">
    <property type="entry name" value="RVT_3"/>
    <property type="match status" value="1"/>
</dbReference>
<dbReference type="PANTHER" id="PTHR47074:SF49">
    <property type="entry name" value="POLYNUCLEOTIDYL TRANSFERASE, RIBONUCLEASE H-LIKE SUPERFAMILY PROTEIN"/>
    <property type="match status" value="1"/>
</dbReference>
<evidence type="ECO:0000313" key="3">
    <source>
        <dbReference type="Proteomes" id="UP000467841"/>
    </source>
</evidence>
<dbReference type="PANTHER" id="PTHR47074">
    <property type="entry name" value="BNAC02G40300D PROTEIN"/>
    <property type="match status" value="1"/>
</dbReference>
<dbReference type="CDD" id="cd06222">
    <property type="entry name" value="RNase_H_like"/>
    <property type="match status" value="1"/>
</dbReference>